<feature type="region of interest" description="Disordered" evidence="1">
    <location>
        <begin position="243"/>
        <end position="274"/>
    </location>
</feature>
<dbReference type="RefSeq" id="YP_010648539.1">
    <property type="nucleotide sequence ID" value="NC_070760.1"/>
</dbReference>
<dbReference type="GeneID" id="77923979"/>
<feature type="compositionally biased region" description="Basic residues" evidence="1">
    <location>
        <begin position="264"/>
        <end position="274"/>
    </location>
</feature>
<gene>
    <name evidence="2" type="primary">48</name>
    <name evidence="2" type="ORF">SEA_WOLLYPOG_48</name>
</gene>
<evidence type="ECO:0000313" key="3">
    <source>
        <dbReference type="Proteomes" id="UP000595472"/>
    </source>
</evidence>
<dbReference type="Proteomes" id="UP000595472">
    <property type="component" value="Segment"/>
</dbReference>
<protein>
    <submittedName>
        <fullName evidence="2">RecA-like DNA recombinase</fullName>
    </submittedName>
</protein>
<dbReference type="KEGG" id="vg:77923979"/>
<sequence>MPEKHKKIHKIGDISYMHMMLTAPSGWGKTVYIGSHPKVLILLTDPEGSFSAKKLGSNAEEWTCRTAAELREAKNWLRDGGHELYDVVAVDNISHAQKLMMHESKANNLARPGSKADPLVPALDDYLRAQLGIEEFVLQMHDIPIHVIWTAWQEDHEDKEGNVHYAPSIQGSKGAVAQQIMGYMNINAFGETITKEGKAVRRLWFTQHEKFRGKDRFHALGRYRDDLTLPQTLEAIGLAEKKASAARATGTAKPATATSAKRAVAPKRRAAVKN</sequence>
<reference evidence="2 3" key="1">
    <citation type="submission" date="2020-10" db="EMBL/GenBank/DDBJ databases">
        <authorList>
            <person name="Abad L.A."/>
            <person name="Alter J."/>
            <person name="Becerra C.Y."/>
            <person name="Boehle J."/>
            <person name="Bustos B."/>
            <person name="Connatser B.I."/>
            <person name="Cutright B."/>
            <person name="Gavin J."/>
            <person name="Gomez A.P."/>
            <person name="Grabar K."/>
            <person name="Hur E.Y."/>
            <person name="Ioh M.T."/>
            <person name="Joya-Campos L."/>
            <person name="Lauhon H.N."/>
            <person name="Lee S."/>
            <person name="Maranan R.T."/>
            <person name="Park Y.G."/>
            <person name="Priest M."/>
            <person name="Samuels S.O."/>
            <person name="Sarameh Y.J."/>
            <person name="Schreiber J.M."/>
            <person name="Shepard L."/>
            <person name="Sheth K.J."/>
            <person name="Silva C.A."/>
            <person name="Smyers G.M."/>
            <person name="Tam S."/>
            <person name="Tamura C.M."/>
            <person name="Wucher D.E."/>
            <person name="Donachie S.P."/>
            <person name="Reed F.A."/>
            <person name="Palecanda S."/>
            <person name="Chong R.A."/>
            <person name="Porter M.L."/>
            <person name="Garlena R.A."/>
            <person name="Russell D.A."/>
            <person name="Jacobs-Sera D."/>
            <person name="Hatfull G.F."/>
        </authorList>
    </citation>
    <scope>NUCLEOTIDE SEQUENCE [LARGE SCALE GENOMIC DNA]</scope>
</reference>
<organism evidence="2 3">
    <name type="scientific">Arthrobacter phage Wollypog</name>
    <dbReference type="NCBI Taxonomy" id="2790985"/>
    <lineage>
        <taxon>Viruses</taxon>
        <taxon>Duplodnaviria</taxon>
        <taxon>Heunggongvirae</taxon>
        <taxon>Uroviricota</taxon>
        <taxon>Caudoviricetes</taxon>
        <taxon>Wollypogvirus</taxon>
        <taxon>Wollypogvirus wollypog</taxon>
    </lineage>
</organism>
<dbReference type="EMBL" id="MW055913">
    <property type="protein sequence ID" value="QPX62600.1"/>
    <property type="molecule type" value="Genomic_DNA"/>
</dbReference>
<proteinExistence type="predicted"/>
<accession>A0A7T3KD65</accession>
<name>A0A7T3KD65_9CAUD</name>
<evidence type="ECO:0000313" key="2">
    <source>
        <dbReference type="EMBL" id="QPX62600.1"/>
    </source>
</evidence>
<keyword evidence="3" id="KW-1185">Reference proteome</keyword>
<evidence type="ECO:0000256" key="1">
    <source>
        <dbReference type="SAM" id="MobiDB-lite"/>
    </source>
</evidence>
<dbReference type="Pfam" id="PF13479">
    <property type="entry name" value="AAA_24"/>
    <property type="match status" value="1"/>
</dbReference>